<dbReference type="InterPro" id="IPR045004">
    <property type="entry name" value="ECH_dom"/>
</dbReference>
<dbReference type="GO" id="GO:0003860">
    <property type="term" value="F:3-hydroxyisobutyryl-CoA hydrolase activity"/>
    <property type="evidence" value="ECO:0007669"/>
    <property type="project" value="UniProtKB-EC"/>
</dbReference>
<evidence type="ECO:0000256" key="2">
    <source>
        <dbReference type="ARBA" id="ARBA00011915"/>
    </source>
</evidence>
<dbReference type="PANTHER" id="PTHR43176">
    <property type="entry name" value="3-HYDROXYISOBUTYRYL-COA HYDROLASE-RELATED"/>
    <property type="match status" value="1"/>
</dbReference>
<dbReference type="GO" id="GO:0016853">
    <property type="term" value="F:isomerase activity"/>
    <property type="evidence" value="ECO:0007669"/>
    <property type="project" value="UniProtKB-KW"/>
</dbReference>
<feature type="domain" description="Enoyl-CoA hydratase/isomerase" evidence="5">
    <location>
        <begin position="34"/>
        <end position="353"/>
    </location>
</feature>
<keyword evidence="3" id="KW-0378">Hydrolase</keyword>
<evidence type="ECO:0000256" key="3">
    <source>
        <dbReference type="ARBA" id="ARBA00022801"/>
    </source>
</evidence>
<protein>
    <recommendedName>
        <fullName evidence="2">3-hydroxyisobutyryl-CoA hydrolase</fullName>
        <ecNumber evidence="2">3.1.2.4</ecNumber>
    </recommendedName>
</protein>
<keyword evidence="7" id="KW-1185">Reference proteome</keyword>
<evidence type="ECO:0000313" key="7">
    <source>
        <dbReference type="Proteomes" id="UP000249065"/>
    </source>
</evidence>
<sequence>MLRRRRCRGTTSKERRVSDTTEPTILARREGAAGTLLMNRPKTLNALDLEMIRGFQAAIDAWKGDAAVRLVVLEGAGGKAFCAGGDVRRIRQLAIDGDSAAIEAFFAEEYAVNRGIATFGKPWVSLIDGVCMGGGIGVSVHGKPIVVSESALLAMPETAIALFPDVGTSYILPRLPGAVGTWLALTGARLRGADAVHAGLATHYVPKAKLPALREALLGGDAAVVERFAEAAPAPGFAPHRAAIDRCFGRDSIPAILATLEAEDTDWAREQVAILRRMSPTSLCVSLELIRRGAGASLDECLEMELALTRSVVNRHPDFREGVRSVLVDKDGKPSWSPARVEAVDPAAIRALFAG</sequence>
<dbReference type="EC" id="3.1.2.4" evidence="2"/>
<dbReference type="AlphaFoldDB" id="A0A327MFV0"/>
<dbReference type="Proteomes" id="UP000249065">
    <property type="component" value="Unassembled WGS sequence"/>
</dbReference>
<gene>
    <name evidence="6" type="ORF">DOO78_02030</name>
</gene>
<name>A0A327MFV0_9PROT</name>
<dbReference type="CDD" id="cd06558">
    <property type="entry name" value="crotonase-like"/>
    <property type="match status" value="1"/>
</dbReference>
<proteinExistence type="predicted"/>
<reference evidence="7" key="1">
    <citation type="submission" date="2018-06" db="EMBL/GenBank/DDBJ databases">
        <authorList>
            <person name="Khan S.A."/>
        </authorList>
    </citation>
    <scope>NUCLEOTIDE SEQUENCE [LARGE SCALE GENOMIC DNA]</scope>
    <source>
        <strain evidence="7">DB-1506</strain>
    </source>
</reference>
<dbReference type="EMBL" id="QLIX01000001">
    <property type="protein sequence ID" value="RAI60934.1"/>
    <property type="molecule type" value="Genomic_DNA"/>
</dbReference>
<evidence type="ECO:0000256" key="1">
    <source>
        <dbReference type="ARBA" id="ARBA00001709"/>
    </source>
</evidence>
<organism evidence="6 7">
    <name type="scientific">Roseicella frigidaeris</name>
    <dbReference type="NCBI Taxonomy" id="2230885"/>
    <lineage>
        <taxon>Bacteria</taxon>
        <taxon>Pseudomonadati</taxon>
        <taxon>Pseudomonadota</taxon>
        <taxon>Alphaproteobacteria</taxon>
        <taxon>Acetobacterales</taxon>
        <taxon>Roseomonadaceae</taxon>
        <taxon>Roseicella</taxon>
    </lineage>
</organism>
<dbReference type="Gene3D" id="3.90.226.10">
    <property type="entry name" value="2-enoyl-CoA Hydratase, Chain A, domain 1"/>
    <property type="match status" value="1"/>
</dbReference>
<dbReference type="GO" id="GO:0006574">
    <property type="term" value="P:L-valine catabolic process"/>
    <property type="evidence" value="ECO:0007669"/>
    <property type="project" value="TreeGrafter"/>
</dbReference>
<dbReference type="NCBIfam" id="NF004127">
    <property type="entry name" value="PRK05617.1"/>
    <property type="match status" value="1"/>
</dbReference>
<feature type="region of interest" description="Disordered" evidence="4">
    <location>
        <begin position="1"/>
        <end position="21"/>
    </location>
</feature>
<evidence type="ECO:0000256" key="4">
    <source>
        <dbReference type="SAM" id="MobiDB-lite"/>
    </source>
</evidence>
<dbReference type="PANTHER" id="PTHR43176:SF3">
    <property type="entry name" value="3-HYDROXYISOBUTYRYL-COA HYDROLASE, MITOCHONDRIAL"/>
    <property type="match status" value="1"/>
</dbReference>
<evidence type="ECO:0000259" key="5">
    <source>
        <dbReference type="Pfam" id="PF16113"/>
    </source>
</evidence>
<evidence type="ECO:0000313" key="6">
    <source>
        <dbReference type="EMBL" id="RAI60934.1"/>
    </source>
</evidence>
<dbReference type="OrthoDB" id="9790967at2"/>
<dbReference type="SUPFAM" id="SSF52096">
    <property type="entry name" value="ClpP/crotonase"/>
    <property type="match status" value="1"/>
</dbReference>
<comment type="caution">
    <text evidence="6">The sequence shown here is derived from an EMBL/GenBank/DDBJ whole genome shotgun (WGS) entry which is preliminary data.</text>
</comment>
<keyword evidence="6" id="KW-0413">Isomerase</keyword>
<dbReference type="InterPro" id="IPR032259">
    <property type="entry name" value="HIBYL-CoA-H"/>
</dbReference>
<dbReference type="Pfam" id="PF16113">
    <property type="entry name" value="ECH_2"/>
    <property type="match status" value="1"/>
</dbReference>
<dbReference type="InterPro" id="IPR029045">
    <property type="entry name" value="ClpP/crotonase-like_dom_sf"/>
</dbReference>
<comment type="catalytic activity">
    <reaction evidence="1">
        <text>3-hydroxy-2-methylpropanoyl-CoA + H2O = 3-hydroxy-2-methylpropanoate + CoA + H(+)</text>
        <dbReference type="Rhea" id="RHEA:20888"/>
        <dbReference type="ChEBI" id="CHEBI:11805"/>
        <dbReference type="ChEBI" id="CHEBI:15377"/>
        <dbReference type="ChEBI" id="CHEBI:15378"/>
        <dbReference type="ChEBI" id="CHEBI:57287"/>
        <dbReference type="ChEBI" id="CHEBI:57340"/>
        <dbReference type="EC" id="3.1.2.4"/>
    </reaction>
</comment>
<accession>A0A327MFV0</accession>